<feature type="region of interest" description="Disordered" evidence="1">
    <location>
        <begin position="82"/>
        <end position="135"/>
    </location>
</feature>
<keyword evidence="3" id="KW-1185">Reference proteome</keyword>
<protein>
    <submittedName>
        <fullName evidence="2">Uncharacterized protein</fullName>
    </submittedName>
</protein>
<proteinExistence type="predicted"/>
<dbReference type="AlphaFoldDB" id="A0A3A3FVY8"/>
<feature type="compositionally biased region" description="Pro residues" evidence="1">
    <location>
        <begin position="109"/>
        <end position="118"/>
    </location>
</feature>
<comment type="caution">
    <text evidence="2">The sequence shown here is derived from an EMBL/GenBank/DDBJ whole genome shotgun (WGS) entry which is preliminary data.</text>
</comment>
<name>A0A3A3FVY8_9BURK</name>
<accession>A0A3A3FVY8</accession>
<dbReference type="EMBL" id="QYUQ01000002">
    <property type="protein sequence ID" value="RJG00358.1"/>
    <property type="molecule type" value="Genomic_DNA"/>
</dbReference>
<dbReference type="Proteomes" id="UP000266327">
    <property type="component" value="Unassembled WGS sequence"/>
</dbReference>
<feature type="compositionally biased region" description="Basic residues" evidence="1">
    <location>
        <begin position="119"/>
        <end position="135"/>
    </location>
</feature>
<sequence length="135" mass="14622">MVGMKTNMPGPVGSINRENAMAPKFGHFIEEADIGSGEKTPAELEDLEKTAHLREQQEQARQQARPMDGALLQQVIEEQLYINQQESHTPHGALDGLSSGAAPSADPATPLPSAPPPKTMRRTKKSARSPTHHGR</sequence>
<organism evidence="2 3">
    <name type="scientific">Noviherbaspirillum sedimenti</name>
    <dbReference type="NCBI Taxonomy" id="2320865"/>
    <lineage>
        <taxon>Bacteria</taxon>
        <taxon>Pseudomonadati</taxon>
        <taxon>Pseudomonadota</taxon>
        <taxon>Betaproteobacteria</taxon>
        <taxon>Burkholderiales</taxon>
        <taxon>Oxalobacteraceae</taxon>
        <taxon>Noviherbaspirillum</taxon>
    </lineage>
</organism>
<evidence type="ECO:0000313" key="2">
    <source>
        <dbReference type="EMBL" id="RJG00358.1"/>
    </source>
</evidence>
<reference evidence="3" key="1">
    <citation type="submission" date="2018-09" db="EMBL/GenBank/DDBJ databases">
        <authorList>
            <person name="Zhu H."/>
        </authorList>
    </citation>
    <scope>NUCLEOTIDE SEQUENCE [LARGE SCALE GENOMIC DNA]</scope>
    <source>
        <strain evidence="3">K1S02-23</strain>
    </source>
</reference>
<gene>
    <name evidence="2" type="ORF">D3878_01170</name>
</gene>
<evidence type="ECO:0000256" key="1">
    <source>
        <dbReference type="SAM" id="MobiDB-lite"/>
    </source>
</evidence>
<evidence type="ECO:0000313" key="3">
    <source>
        <dbReference type="Proteomes" id="UP000266327"/>
    </source>
</evidence>